<keyword evidence="7 11" id="KW-0547">Nucleotide-binding</keyword>
<dbReference type="InterPro" id="IPR014729">
    <property type="entry name" value="Rossmann-like_a/b/a_fold"/>
</dbReference>
<keyword evidence="4 11" id="KW-0662">Pyridine nucleotide biosynthesis</keyword>
<evidence type="ECO:0000313" key="14">
    <source>
        <dbReference type="Proteomes" id="UP000516369"/>
    </source>
</evidence>
<keyword evidence="6 11" id="KW-0548">Nucleotidyltransferase</keyword>
<keyword evidence="14" id="KW-1185">Reference proteome</keyword>
<dbReference type="EC" id="2.7.7.18" evidence="11"/>
<evidence type="ECO:0000256" key="8">
    <source>
        <dbReference type="ARBA" id="ARBA00022840"/>
    </source>
</evidence>
<dbReference type="KEGG" id="dvn:HQ394_08050"/>
<keyword evidence="5 11" id="KW-0808">Transferase</keyword>
<comment type="catalytic activity">
    <reaction evidence="10 11">
        <text>nicotinate beta-D-ribonucleotide + ATP + H(+) = deamido-NAD(+) + diphosphate</text>
        <dbReference type="Rhea" id="RHEA:22860"/>
        <dbReference type="ChEBI" id="CHEBI:15378"/>
        <dbReference type="ChEBI" id="CHEBI:30616"/>
        <dbReference type="ChEBI" id="CHEBI:33019"/>
        <dbReference type="ChEBI" id="CHEBI:57502"/>
        <dbReference type="ChEBI" id="CHEBI:58437"/>
        <dbReference type="EC" id="2.7.7.18"/>
    </reaction>
</comment>
<feature type="domain" description="Cytidyltransferase-like" evidence="12">
    <location>
        <begin position="8"/>
        <end position="186"/>
    </location>
</feature>
<evidence type="ECO:0000256" key="10">
    <source>
        <dbReference type="ARBA" id="ARBA00048721"/>
    </source>
</evidence>
<evidence type="ECO:0000256" key="4">
    <source>
        <dbReference type="ARBA" id="ARBA00022642"/>
    </source>
</evidence>
<dbReference type="Proteomes" id="UP000516369">
    <property type="component" value="Chromosome"/>
</dbReference>
<keyword evidence="9 11" id="KW-0520">NAD</keyword>
<comment type="pathway">
    <text evidence="2 11">Cofactor biosynthesis; NAD(+) biosynthesis; deamido-NAD(+) from nicotinate D-ribonucleotide: step 1/1.</text>
</comment>
<keyword evidence="8 11" id="KW-0067">ATP-binding</keyword>
<comment type="similarity">
    <text evidence="3 11">Belongs to the NadD family.</text>
</comment>
<dbReference type="InterPro" id="IPR004821">
    <property type="entry name" value="Cyt_trans-like"/>
</dbReference>
<dbReference type="RefSeq" id="WP_190262788.1">
    <property type="nucleotide sequence ID" value="NZ_CP053923.1"/>
</dbReference>
<dbReference type="GO" id="GO:0004515">
    <property type="term" value="F:nicotinate-nucleotide adenylyltransferase activity"/>
    <property type="evidence" value="ECO:0007669"/>
    <property type="project" value="UniProtKB-UniRule"/>
</dbReference>
<evidence type="ECO:0000256" key="2">
    <source>
        <dbReference type="ARBA" id="ARBA00005019"/>
    </source>
</evidence>
<evidence type="ECO:0000313" key="13">
    <source>
        <dbReference type="EMBL" id="QNT69284.1"/>
    </source>
</evidence>
<organism evidence="13 14">
    <name type="scientific">Defluviicoccus vanus</name>
    <dbReference type="NCBI Taxonomy" id="111831"/>
    <lineage>
        <taxon>Bacteria</taxon>
        <taxon>Pseudomonadati</taxon>
        <taxon>Pseudomonadota</taxon>
        <taxon>Alphaproteobacteria</taxon>
        <taxon>Rhodospirillales</taxon>
        <taxon>Rhodospirillaceae</taxon>
        <taxon>Defluviicoccus</taxon>
    </lineage>
</organism>
<dbReference type="Pfam" id="PF01467">
    <property type="entry name" value="CTP_transf_like"/>
    <property type="match status" value="1"/>
</dbReference>
<evidence type="ECO:0000256" key="5">
    <source>
        <dbReference type="ARBA" id="ARBA00022679"/>
    </source>
</evidence>
<evidence type="ECO:0000256" key="9">
    <source>
        <dbReference type="ARBA" id="ARBA00023027"/>
    </source>
</evidence>
<evidence type="ECO:0000256" key="6">
    <source>
        <dbReference type="ARBA" id="ARBA00022695"/>
    </source>
</evidence>
<dbReference type="PANTHER" id="PTHR39321:SF3">
    <property type="entry name" value="PHOSPHOPANTETHEINE ADENYLYLTRANSFERASE"/>
    <property type="match status" value="1"/>
</dbReference>
<sequence length="207" mass="23662">MSTRRIGLLGGSFNPAHEGHRYISLLALKRLCLHEVWWMVSPQNPLKPRDDMAPFADRIAAARRSAGHPRIRVTAIEKALGTVYTADTLRALLPRFPDCRFVWLMGADNLGQIWEWKDWQRIFTLVPIAIFARPSYSYDVLSGKAAMRFAADRVWESRARNLVHMDPPAWMFFHTRPHQGSATRIRAYRAAANKQFLAIPADEPANI</sequence>
<dbReference type="CDD" id="cd02165">
    <property type="entry name" value="NMNAT"/>
    <property type="match status" value="1"/>
</dbReference>
<evidence type="ECO:0000256" key="3">
    <source>
        <dbReference type="ARBA" id="ARBA00009014"/>
    </source>
</evidence>
<evidence type="ECO:0000256" key="7">
    <source>
        <dbReference type="ARBA" id="ARBA00022741"/>
    </source>
</evidence>
<dbReference type="GO" id="GO:0005524">
    <property type="term" value="F:ATP binding"/>
    <property type="evidence" value="ECO:0007669"/>
    <property type="project" value="UniProtKB-KW"/>
</dbReference>
<dbReference type="NCBIfam" id="NF000843">
    <property type="entry name" value="PRK00071.2-2"/>
    <property type="match status" value="1"/>
</dbReference>
<dbReference type="InterPro" id="IPR005248">
    <property type="entry name" value="NadD/NMNAT"/>
</dbReference>
<reference evidence="13 14" key="1">
    <citation type="submission" date="2020-05" db="EMBL/GenBank/DDBJ databases">
        <title>Complete closed genome sequence of Defluviicoccus vanus.</title>
        <authorList>
            <person name="Bessarab I."/>
            <person name="Arumugam K."/>
            <person name="Maszenan A.M."/>
            <person name="Seviour R.J."/>
            <person name="Williams R.B."/>
        </authorList>
    </citation>
    <scope>NUCLEOTIDE SEQUENCE [LARGE SCALE GENOMIC DNA]</scope>
    <source>
        <strain evidence="13 14">Ben 114</strain>
    </source>
</reference>
<gene>
    <name evidence="11" type="primary">nadD</name>
    <name evidence="13" type="ORF">HQ394_08050</name>
</gene>
<dbReference type="AlphaFoldDB" id="A0A7H1N0P8"/>
<dbReference type="GO" id="GO:0009435">
    <property type="term" value="P:NAD+ biosynthetic process"/>
    <property type="evidence" value="ECO:0007669"/>
    <property type="project" value="UniProtKB-UniRule"/>
</dbReference>
<proteinExistence type="inferred from homology"/>
<dbReference type="HAMAP" id="MF_00244">
    <property type="entry name" value="NaMN_adenylyltr"/>
    <property type="match status" value="1"/>
</dbReference>
<dbReference type="UniPathway" id="UPA00253">
    <property type="reaction ID" value="UER00332"/>
</dbReference>
<accession>A0A7H1N0P8</accession>
<dbReference type="SUPFAM" id="SSF52374">
    <property type="entry name" value="Nucleotidylyl transferase"/>
    <property type="match status" value="1"/>
</dbReference>
<dbReference type="EMBL" id="CP053923">
    <property type="protein sequence ID" value="QNT69284.1"/>
    <property type="molecule type" value="Genomic_DNA"/>
</dbReference>
<evidence type="ECO:0000259" key="12">
    <source>
        <dbReference type="Pfam" id="PF01467"/>
    </source>
</evidence>
<dbReference type="PANTHER" id="PTHR39321">
    <property type="entry name" value="NICOTINATE-NUCLEOTIDE ADENYLYLTRANSFERASE-RELATED"/>
    <property type="match status" value="1"/>
</dbReference>
<evidence type="ECO:0000256" key="1">
    <source>
        <dbReference type="ARBA" id="ARBA00002324"/>
    </source>
</evidence>
<comment type="function">
    <text evidence="1 11">Catalyzes the reversible adenylation of nicotinate mononucleotide (NaMN) to nicotinic acid adenine dinucleotide (NaAD).</text>
</comment>
<protein>
    <recommendedName>
        <fullName evidence="11">Probable nicotinate-nucleotide adenylyltransferase</fullName>
        <ecNumber evidence="11">2.7.7.18</ecNumber>
    </recommendedName>
    <alternativeName>
        <fullName evidence="11">Deamido-NAD(+) diphosphorylase</fullName>
    </alternativeName>
    <alternativeName>
        <fullName evidence="11">Deamido-NAD(+) pyrophosphorylase</fullName>
    </alternativeName>
    <alternativeName>
        <fullName evidence="11">Nicotinate mononucleotide adenylyltransferase</fullName>
        <shortName evidence="11">NaMN adenylyltransferase</shortName>
    </alternativeName>
</protein>
<evidence type="ECO:0000256" key="11">
    <source>
        <dbReference type="HAMAP-Rule" id="MF_00244"/>
    </source>
</evidence>
<dbReference type="Gene3D" id="3.40.50.620">
    <property type="entry name" value="HUPs"/>
    <property type="match status" value="1"/>
</dbReference>
<name>A0A7H1N0P8_9PROT</name>